<evidence type="ECO:0000313" key="2">
    <source>
        <dbReference type="EMBL" id="KAF5814189.1"/>
    </source>
</evidence>
<evidence type="ECO:0000313" key="4">
    <source>
        <dbReference type="Proteomes" id="UP000215914"/>
    </source>
</evidence>
<dbReference type="PANTHER" id="PTHR47481">
    <property type="match status" value="1"/>
</dbReference>
<reference evidence="2" key="3">
    <citation type="submission" date="2020-06" db="EMBL/GenBank/DDBJ databases">
        <title>Helianthus annuus Genome sequencing and assembly Release 2.</title>
        <authorList>
            <person name="Gouzy J."/>
            <person name="Langlade N."/>
            <person name="Munos S."/>
        </authorList>
    </citation>
    <scope>NUCLEOTIDE SEQUENCE</scope>
    <source>
        <tissue evidence="2">Leaves</tissue>
    </source>
</reference>
<dbReference type="GO" id="GO:0003964">
    <property type="term" value="F:RNA-directed DNA polymerase activity"/>
    <property type="evidence" value="ECO:0007669"/>
    <property type="project" value="UniProtKB-KW"/>
</dbReference>
<feature type="compositionally biased region" description="Polar residues" evidence="1">
    <location>
        <begin position="256"/>
        <end position="274"/>
    </location>
</feature>
<sequence length="378" mass="42468">MTDKTDPKNQTSTLHLVYTVTNIQHKVRVLDGVEVSYPTWVKLFTLHATGYEVTNHIDSSLSPDKASPEYPAWKKIDAVVLQWIYGTLTNDYLVRVLEDESTAHEAWVRVKNLFLNNKASRAAALQQELSNLTLASMPNLEAYCQRVRDLTDQLAAVDCPLNNTQKILHLIKGLPREYDTATSILNQNLPTWENACNQLHSEAQRIAARDALSPTPVVAAAISSPQEKSREQQPSSNRDRRSYNRDSHPRRDSNRTGRNNQRGSGQTSNRSYSFQQPQYAPYWPPPLGYPPYWAPPPCPYPTRPWASPVDNRPNSRPSNGQGSSRQQSAQAHIIETDPLEPTQLAAAVNALSMDSGGDQWHFDSGFQGWHGPESSQQF</sequence>
<keyword evidence="2" id="KW-0548">Nucleotidyltransferase</keyword>
<protein>
    <submittedName>
        <fullName evidence="2">RNA-directed DNA polymerase</fullName>
        <ecNumber evidence="2">2.7.7.49</ecNumber>
    </submittedName>
</protein>
<dbReference type="EC" id="2.7.7.49" evidence="2"/>
<dbReference type="PANTHER" id="PTHR47481:SF40">
    <property type="entry name" value="RETROTRANSPOSON GAG DOMAIN-CONTAINING PROTEIN"/>
    <property type="match status" value="1"/>
</dbReference>
<feature type="compositionally biased region" description="Low complexity" evidence="1">
    <location>
        <begin position="314"/>
        <end position="331"/>
    </location>
</feature>
<reference evidence="3" key="2">
    <citation type="submission" date="2017-02" db="EMBL/GenBank/DDBJ databases">
        <title>Sunflower complete genome.</title>
        <authorList>
            <person name="Langlade N."/>
            <person name="Munos S."/>
        </authorList>
    </citation>
    <scope>NUCLEOTIDE SEQUENCE [LARGE SCALE GENOMIC DNA]</scope>
    <source>
        <tissue evidence="3">Leaves</tissue>
    </source>
</reference>
<feature type="region of interest" description="Disordered" evidence="1">
    <location>
        <begin position="304"/>
        <end position="331"/>
    </location>
</feature>
<dbReference type="EMBL" id="MNCJ02000318">
    <property type="protein sequence ID" value="KAF5814189.1"/>
    <property type="molecule type" value="Genomic_DNA"/>
</dbReference>
<dbReference type="EMBL" id="CM007892">
    <property type="protein sequence ID" value="OTG31210.1"/>
    <property type="molecule type" value="Genomic_DNA"/>
</dbReference>
<gene>
    <name evidence="3" type="ORF">HannXRQ_Chr03g0072991</name>
    <name evidence="2" type="ORF">HanXRQr2_Chr03g0107971</name>
</gene>
<dbReference type="Proteomes" id="UP000215914">
    <property type="component" value="Chromosome 3"/>
</dbReference>
<keyword evidence="2" id="KW-0808">Transferase</keyword>
<dbReference type="Gramene" id="mRNA:HanXRQr2_Chr03g0107971">
    <property type="protein sequence ID" value="mRNA:HanXRQr2_Chr03g0107971"/>
    <property type="gene ID" value="HanXRQr2_Chr03g0107971"/>
</dbReference>
<organism evidence="3 4">
    <name type="scientific">Helianthus annuus</name>
    <name type="common">Common sunflower</name>
    <dbReference type="NCBI Taxonomy" id="4232"/>
    <lineage>
        <taxon>Eukaryota</taxon>
        <taxon>Viridiplantae</taxon>
        <taxon>Streptophyta</taxon>
        <taxon>Embryophyta</taxon>
        <taxon>Tracheophyta</taxon>
        <taxon>Spermatophyta</taxon>
        <taxon>Magnoliopsida</taxon>
        <taxon>eudicotyledons</taxon>
        <taxon>Gunneridae</taxon>
        <taxon>Pentapetalae</taxon>
        <taxon>asterids</taxon>
        <taxon>campanulids</taxon>
        <taxon>Asterales</taxon>
        <taxon>Asteraceae</taxon>
        <taxon>Asteroideae</taxon>
        <taxon>Heliantheae alliance</taxon>
        <taxon>Heliantheae</taxon>
        <taxon>Helianthus</taxon>
    </lineage>
</organism>
<dbReference type="AlphaFoldDB" id="A0A251V6J0"/>
<proteinExistence type="predicted"/>
<reference evidence="2 4" key="1">
    <citation type="journal article" date="2017" name="Nature">
        <title>The sunflower genome provides insights into oil metabolism, flowering and Asterid evolution.</title>
        <authorList>
            <person name="Badouin H."/>
            <person name="Gouzy J."/>
            <person name="Grassa C.J."/>
            <person name="Murat F."/>
            <person name="Staton S.E."/>
            <person name="Cottret L."/>
            <person name="Lelandais-Briere C."/>
            <person name="Owens G.L."/>
            <person name="Carrere S."/>
            <person name="Mayjonade B."/>
            <person name="Legrand L."/>
            <person name="Gill N."/>
            <person name="Kane N.C."/>
            <person name="Bowers J.E."/>
            <person name="Hubner S."/>
            <person name="Bellec A."/>
            <person name="Berard A."/>
            <person name="Berges H."/>
            <person name="Blanchet N."/>
            <person name="Boniface M.C."/>
            <person name="Brunel D."/>
            <person name="Catrice O."/>
            <person name="Chaidir N."/>
            <person name="Claudel C."/>
            <person name="Donnadieu C."/>
            <person name="Faraut T."/>
            <person name="Fievet G."/>
            <person name="Helmstetter N."/>
            <person name="King M."/>
            <person name="Knapp S.J."/>
            <person name="Lai Z."/>
            <person name="Le Paslier M.C."/>
            <person name="Lippi Y."/>
            <person name="Lorenzon L."/>
            <person name="Mandel J.R."/>
            <person name="Marage G."/>
            <person name="Marchand G."/>
            <person name="Marquand E."/>
            <person name="Bret-Mestries E."/>
            <person name="Morien E."/>
            <person name="Nambeesan S."/>
            <person name="Nguyen T."/>
            <person name="Pegot-Espagnet P."/>
            <person name="Pouilly N."/>
            <person name="Raftis F."/>
            <person name="Sallet E."/>
            <person name="Schiex T."/>
            <person name="Thomas J."/>
            <person name="Vandecasteele C."/>
            <person name="Vares D."/>
            <person name="Vear F."/>
            <person name="Vautrin S."/>
            <person name="Crespi M."/>
            <person name="Mangin B."/>
            <person name="Burke J.M."/>
            <person name="Salse J."/>
            <person name="Munos S."/>
            <person name="Vincourt P."/>
            <person name="Rieseberg L.H."/>
            <person name="Langlade N.B."/>
        </authorList>
    </citation>
    <scope>NUCLEOTIDE SEQUENCE [LARGE SCALE GENOMIC DNA]</scope>
    <source>
        <strain evidence="4">cv. SF193</strain>
        <tissue evidence="2">Leaves</tissue>
    </source>
</reference>
<dbReference type="InParanoid" id="A0A251V6J0"/>
<feature type="region of interest" description="Disordered" evidence="1">
    <location>
        <begin position="217"/>
        <end position="277"/>
    </location>
</feature>
<evidence type="ECO:0000313" key="3">
    <source>
        <dbReference type="EMBL" id="OTG31210.1"/>
    </source>
</evidence>
<keyword evidence="2" id="KW-0695">RNA-directed DNA polymerase</keyword>
<dbReference type="OMA" id="ITQGDSP"/>
<accession>A0A251V6J0</accession>
<name>A0A251V6J0_HELAN</name>
<keyword evidence="4" id="KW-1185">Reference proteome</keyword>
<feature type="region of interest" description="Disordered" evidence="1">
    <location>
        <begin position="354"/>
        <end position="378"/>
    </location>
</feature>
<dbReference type="Pfam" id="PF14223">
    <property type="entry name" value="Retrotran_gag_2"/>
    <property type="match status" value="1"/>
</dbReference>
<feature type="compositionally biased region" description="Basic and acidic residues" evidence="1">
    <location>
        <begin position="227"/>
        <end position="255"/>
    </location>
</feature>
<evidence type="ECO:0000256" key="1">
    <source>
        <dbReference type="SAM" id="MobiDB-lite"/>
    </source>
</evidence>